<evidence type="ECO:0000256" key="1">
    <source>
        <dbReference type="SAM" id="Phobius"/>
    </source>
</evidence>
<dbReference type="PANTHER" id="PTHR33979:SF2">
    <property type="entry name" value="PEPTIDASE M50B-LIKE-DOMAIN-CONTAINING PROTEIN"/>
    <property type="match status" value="1"/>
</dbReference>
<feature type="transmembrane region" description="Helical" evidence="1">
    <location>
        <begin position="162"/>
        <end position="180"/>
    </location>
</feature>
<name>A0A542XAM9_9MICO</name>
<keyword evidence="1" id="KW-0472">Membrane</keyword>
<accession>A0A542XAM9</accession>
<keyword evidence="1" id="KW-0812">Transmembrane</keyword>
<dbReference type="AlphaFoldDB" id="A0A542XAM9"/>
<keyword evidence="3" id="KW-1185">Reference proteome</keyword>
<dbReference type="PANTHER" id="PTHR33979">
    <property type="entry name" value="OS02G0221600 PROTEIN"/>
    <property type="match status" value="1"/>
</dbReference>
<dbReference type="EMBL" id="VFOK01000001">
    <property type="protein sequence ID" value="TQL32895.1"/>
    <property type="molecule type" value="Genomic_DNA"/>
</dbReference>
<keyword evidence="1" id="KW-1133">Transmembrane helix</keyword>
<dbReference type="InterPro" id="IPR049500">
    <property type="entry name" value="Peptidase_M50B-like"/>
</dbReference>
<dbReference type="RefSeq" id="WP_142004983.1">
    <property type="nucleotide sequence ID" value="NZ_CAJTBP010000001.1"/>
</dbReference>
<dbReference type="Proteomes" id="UP000318336">
    <property type="component" value="Unassembled WGS sequence"/>
</dbReference>
<dbReference type="OrthoDB" id="5184455at2"/>
<sequence length="234" mass="24602">MEQFWAEISGVQPAPPRAVVALLGALALGLIAWRPSWRVLRQVVTIAHEGAHALVALASGRSLHGVRLHRDTSGLTVTRGLARGPGVVATLAAGYPGPALLGLAGAWVLGLGRAVLLLWLLLVVLAALLLQIRNWFGLAAVLLSGGVLVLVTRYLPGEGQTAFAYALVWFLLLAAPYAVVDLVRARRHGGAHDSDADQLARLTPLPAGVWVVVFLLVTLGCLLGGAALMLGRLW</sequence>
<dbReference type="Pfam" id="PF13398">
    <property type="entry name" value="Peptidase_M50B"/>
    <property type="match status" value="1"/>
</dbReference>
<evidence type="ECO:0000313" key="3">
    <source>
        <dbReference type="Proteomes" id="UP000318336"/>
    </source>
</evidence>
<gene>
    <name evidence="2" type="ORF">FB554_1028</name>
</gene>
<feature type="transmembrane region" description="Helical" evidence="1">
    <location>
        <begin position="135"/>
        <end position="155"/>
    </location>
</feature>
<comment type="caution">
    <text evidence="2">The sequence shown here is derived from an EMBL/GenBank/DDBJ whole genome shotgun (WGS) entry which is preliminary data.</text>
</comment>
<evidence type="ECO:0000313" key="2">
    <source>
        <dbReference type="EMBL" id="TQL32895.1"/>
    </source>
</evidence>
<proteinExistence type="predicted"/>
<protein>
    <submittedName>
        <fullName evidence="2">Peptidase M50B-like protein</fullName>
    </submittedName>
</protein>
<reference evidence="2 3" key="1">
    <citation type="submission" date="2019-06" db="EMBL/GenBank/DDBJ databases">
        <title>Sequencing the genomes of 1000 actinobacteria strains.</title>
        <authorList>
            <person name="Klenk H.-P."/>
        </authorList>
    </citation>
    <scope>NUCLEOTIDE SEQUENCE [LARGE SCALE GENOMIC DNA]</scope>
    <source>
        <strain evidence="2 3">DSM 24617</strain>
    </source>
</reference>
<feature type="transmembrane region" description="Helical" evidence="1">
    <location>
        <begin position="207"/>
        <end position="230"/>
    </location>
</feature>
<feature type="transmembrane region" description="Helical" evidence="1">
    <location>
        <begin position="106"/>
        <end position="129"/>
    </location>
</feature>
<feature type="transmembrane region" description="Helical" evidence="1">
    <location>
        <begin position="14"/>
        <end position="33"/>
    </location>
</feature>
<organism evidence="2 3">
    <name type="scientific">Barrientosiimonas humi</name>
    <dbReference type="NCBI Taxonomy" id="999931"/>
    <lineage>
        <taxon>Bacteria</taxon>
        <taxon>Bacillati</taxon>
        <taxon>Actinomycetota</taxon>
        <taxon>Actinomycetes</taxon>
        <taxon>Micrococcales</taxon>
        <taxon>Dermacoccaceae</taxon>
        <taxon>Barrientosiimonas</taxon>
    </lineage>
</organism>